<evidence type="ECO:0000256" key="1">
    <source>
        <dbReference type="PIRNR" id="PIRNR006221"/>
    </source>
</evidence>
<dbReference type="eggNOG" id="COG3001">
    <property type="taxonomic scope" value="Bacteria"/>
</dbReference>
<dbReference type="Pfam" id="PF03881">
    <property type="entry name" value="Fructosamin_kin"/>
    <property type="match status" value="1"/>
</dbReference>
<evidence type="ECO:0008006" key="4">
    <source>
        <dbReference type="Google" id="ProtNLM"/>
    </source>
</evidence>
<dbReference type="AlphaFoldDB" id="K6WZV1"/>
<name>K6WZV1_9MICO</name>
<dbReference type="RefSeq" id="WP_006594179.1">
    <property type="nucleotide sequence ID" value="NZ_BAHD01000077.1"/>
</dbReference>
<dbReference type="InterPro" id="IPR016477">
    <property type="entry name" value="Fructo-/Ketosamine-3-kinase"/>
</dbReference>
<keyword evidence="3" id="KW-1185">Reference proteome</keyword>
<dbReference type="EMBL" id="BAHD01000077">
    <property type="protein sequence ID" value="GAB97647.1"/>
    <property type="molecule type" value="Genomic_DNA"/>
</dbReference>
<dbReference type="PANTHER" id="PTHR12149:SF8">
    <property type="entry name" value="PROTEIN-RIBULOSAMINE 3-KINASE"/>
    <property type="match status" value="1"/>
</dbReference>
<comment type="similarity">
    <text evidence="1">Belongs to the fructosamine kinase family.</text>
</comment>
<dbReference type="Gene3D" id="3.30.200.20">
    <property type="entry name" value="Phosphorylase Kinase, domain 1"/>
    <property type="match status" value="1"/>
</dbReference>
<dbReference type="OrthoDB" id="5291879at2"/>
<accession>K6WZV1</accession>
<proteinExistence type="inferred from homology"/>
<dbReference type="InterPro" id="IPR011009">
    <property type="entry name" value="Kinase-like_dom_sf"/>
</dbReference>
<dbReference type="Proteomes" id="UP000008366">
    <property type="component" value="Unassembled WGS sequence"/>
</dbReference>
<dbReference type="Gene3D" id="1.10.510.10">
    <property type="entry name" value="Transferase(Phosphotransferase) domain 1"/>
    <property type="match status" value="1"/>
</dbReference>
<reference evidence="2 3" key="1">
    <citation type="submission" date="2012-08" db="EMBL/GenBank/DDBJ databases">
        <title>Whole genome shotgun sequence of Kineosphaera limosa NBRC 100340.</title>
        <authorList>
            <person name="Yoshida I."/>
            <person name="Isaki S."/>
            <person name="Hosoyama A."/>
            <person name="Tsuchikane K."/>
            <person name="Katsumata H."/>
            <person name="Ando Y."/>
            <person name="Ohji S."/>
            <person name="Hamada M."/>
            <person name="Tamura T."/>
            <person name="Yamazoe A."/>
            <person name="Yamazaki S."/>
            <person name="Fujita N."/>
        </authorList>
    </citation>
    <scope>NUCLEOTIDE SEQUENCE [LARGE SCALE GENOMIC DNA]</scope>
    <source>
        <strain evidence="2 3">NBRC 100340</strain>
    </source>
</reference>
<dbReference type="GO" id="GO:0016301">
    <property type="term" value="F:kinase activity"/>
    <property type="evidence" value="ECO:0007669"/>
    <property type="project" value="UniProtKB-UniRule"/>
</dbReference>
<evidence type="ECO:0000313" key="3">
    <source>
        <dbReference type="Proteomes" id="UP000008366"/>
    </source>
</evidence>
<dbReference type="Gene3D" id="1.20.1270.240">
    <property type="match status" value="1"/>
</dbReference>
<sequence>MTLPPQLAELTQGLDVRSASRVHGGDIAVAYRLDTPDGPLFAKTHPSPTNDLFAREAAGLRALRRHVPGTLRVPQVLRESRNGLVLEWIEEGGRRTGATEAELGSGLAALHRTTNDTFGGLAGDASGYLGSVPVDLTPSTDWPDFYVQRRVAPLVERAIAEGSLDPAARGLLDRLAPRAAQLCGPETTPALVHGDLWGGNRFVDRDGTNWLIDPACHWAVREVDLAMMQLFGGFGPECYTAYDQAFALADGWRERVPWYQLTPLLVHAILFGGGYGDAALRAMQRYA</sequence>
<dbReference type="PANTHER" id="PTHR12149">
    <property type="entry name" value="FRUCTOSAMINE 3 KINASE-RELATED PROTEIN"/>
    <property type="match status" value="1"/>
</dbReference>
<protein>
    <recommendedName>
        <fullName evidence="4">Fructosamine kinase</fullName>
    </recommendedName>
</protein>
<dbReference type="PIRSF" id="PIRSF006221">
    <property type="entry name" value="Ketosamine-3-kinase"/>
    <property type="match status" value="1"/>
</dbReference>
<dbReference type="SUPFAM" id="SSF56112">
    <property type="entry name" value="Protein kinase-like (PK-like)"/>
    <property type="match status" value="1"/>
</dbReference>
<keyword evidence="1" id="KW-0808">Transferase</keyword>
<keyword evidence="1" id="KW-0418">Kinase</keyword>
<evidence type="ECO:0000313" key="2">
    <source>
        <dbReference type="EMBL" id="GAB97647.1"/>
    </source>
</evidence>
<gene>
    <name evidence="2" type="ORF">KILIM_077_00040</name>
</gene>
<comment type="caution">
    <text evidence="2">The sequence shown here is derived from an EMBL/GenBank/DDBJ whole genome shotgun (WGS) entry which is preliminary data.</text>
</comment>
<dbReference type="STRING" id="1184609.KILIM_077_00040"/>
<organism evidence="2 3">
    <name type="scientific">Kineosphaera limosa NBRC 100340</name>
    <dbReference type="NCBI Taxonomy" id="1184609"/>
    <lineage>
        <taxon>Bacteria</taxon>
        <taxon>Bacillati</taxon>
        <taxon>Actinomycetota</taxon>
        <taxon>Actinomycetes</taxon>
        <taxon>Micrococcales</taxon>
        <taxon>Dermatophilaceae</taxon>
        <taxon>Kineosphaera</taxon>
    </lineage>
</organism>